<protein>
    <recommendedName>
        <fullName evidence="3">Class I SAM-dependent methyltransferase</fullName>
    </recommendedName>
</protein>
<keyword evidence="2" id="KW-1185">Reference proteome</keyword>
<dbReference type="Proteomes" id="UP001501302">
    <property type="component" value="Unassembled WGS sequence"/>
</dbReference>
<evidence type="ECO:0008006" key="3">
    <source>
        <dbReference type="Google" id="ProtNLM"/>
    </source>
</evidence>
<dbReference type="EMBL" id="BAABJJ010000018">
    <property type="protein sequence ID" value="GAA4943007.1"/>
    <property type="molecule type" value="Genomic_DNA"/>
</dbReference>
<gene>
    <name evidence="1" type="ORF">GCM10023314_15100</name>
</gene>
<accession>A0ABP9GGV1</accession>
<evidence type="ECO:0000313" key="2">
    <source>
        <dbReference type="Proteomes" id="UP001501302"/>
    </source>
</evidence>
<comment type="caution">
    <text evidence="1">The sequence shown here is derived from an EMBL/GenBank/DDBJ whole genome shotgun (WGS) entry which is preliminary data.</text>
</comment>
<proteinExistence type="predicted"/>
<evidence type="ECO:0000313" key="1">
    <source>
        <dbReference type="EMBL" id="GAA4943007.1"/>
    </source>
</evidence>
<reference evidence="2" key="1">
    <citation type="journal article" date="2019" name="Int. J. Syst. Evol. Microbiol.">
        <title>The Global Catalogue of Microorganisms (GCM) 10K type strain sequencing project: providing services to taxonomists for standard genome sequencing and annotation.</title>
        <authorList>
            <consortium name="The Broad Institute Genomics Platform"/>
            <consortium name="The Broad Institute Genome Sequencing Center for Infectious Disease"/>
            <person name="Wu L."/>
            <person name="Ma J."/>
        </authorList>
    </citation>
    <scope>NUCLEOTIDE SEQUENCE [LARGE SCALE GENOMIC DNA]</scope>
    <source>
        <strain evidence="2">JCM 18285</strain>
    </source>
</reference>
<organism evidence="1 2">
    <name type="scientific">Algibacter agarivorans</name>
    <dbReference type="NCBI Taxonomy" id="1109741"/>
    <lineage>
        <taxon>Bacteria</taxon>
        <taxon>Pseudomonadati</taxon>
        <taxon>Bacteroidota</taxon>
        <taxon>Flavobacteriia</taxon>
        <taxon>Flavobacteriales</taxon>
        <taxon>Flavobacteriaceae</taxon>
        <taxon>Algibacter</taxon>
    </lineage>
</organism>
<name>A0ABP9GGV1_9FLAO</name>
<dbReference type="RefSeq" id="WP_345191191.1">
    <property type="nucleotide sequence ID" value="NZ_BAABJJ010000018.1"/>
</dbReference>
<sequence length="196" mass="22875">MIKKVKNKLRRLKTKYSKISNTYFNKSQKQSDINRWSQQKSLFSSWDERTQLLASQVLPNSKVFEFGAARLVLKNMLPEDCTYLHSDIVKRNEETLVVDLNKELPKLPKVDYVIFSGVLEYVFEINTIIVHLSQFTNHFVLSYATTNTFANTSERRFHGWVSDLSESDIIAIAKALNWQSKIIGTWKNQTLFQFSK</sequence>